<dbReference type="InterPro" id="IPR041872">
    <property type="entry name" value="Anticodon_Met"/>
</dbReference>
<dbReference type="SUPFAM" id="SSF52374">
    <property type="entry name" value="Nucleotidylyl transferase"/>
    <property type="match status" value="1"/>
</dbReference>
<dbReference type="Gene3D" id="2.40.50.140">
    <property type="entry name" value="Nucleic acid-binding proteins"/>
    <property type="match status" value="1"/>
</dbReference>
<evidence type="ECO:0000259" key="14">
    <source>
        <dbReference type="PROSITE" id="PS50886"/>
    </source>
</evidence>
<comment type="similarity">
    <text evidence="13">Belongs to the class-I aminoacyl-tRNA synthetase family. MetG type 2A subfamily.</text>
</comment>
<dbReference type="EC" id="6.1.1.10" evidence="13"/>
<dbReference type="Gene3D" id="1.10.730.10">
    <property type="entry name" value="Isoleucyl-tRNA Synthetase, Domain 1"/>
    <property type="match status" value="1"/>
</dbReference>
<keyword evidence="16" id="KW-1185">Reference proteome</keyword>
<keyword evidence="10 13" id="KW-0648">Protein biosynthesis</keyword>
<dbReference type="CDD" id="cd07957">
    <property type="entry name" value="Anticodon_Ia_Met"/>
    <property type="match status" value="1"/>
</dbReference>
<dbReference type="InterPro" id="IPR012340">
    <property type="entry name" value="NA-bd_OB-fold"/>
</dbReference>
<keyword evidence="13" id="KW-0862">Zinc</keyword>
<dbReference type="Gene3D" id="3.40.50.620">
    <property type="entry name" value="HUPs"/>
    <property type="match status" value="1"/>
</dbReference>
<dbReference type="PANTHER" id="PTHR43326">
    <property type="entry name" value="METHIONYL-TRNA SYNTHETASE"/>
    <property type="match status" value="1"/>
</dbReference>
<dbReference type="HAMAP" id="MF_01228">
    <property type="entry name" value="Met_tRNA_synth_type2"/>
    <property type="match status" value="1"/>
</dbReference>
<dbReference type="NCBIfam" id="TIGR00399">
    <property type="entry name" value="metG_C_term"/>
    <property type="match status" value="1"/>
</dbReference>
<keyword evidence="6 13" id="KW-0436">Ligase</keyword>
<evidence type="ECO:0000256" key="13">
    <source>
        <dbReference type="HAMAP-Rule" id="MF_01228"/>
    </source>
</evidence>
<dbReference type="SUPFAM" id="SSF50249">
    <property type="entry name" value="Nucleic acid-binding proteins"/>
    <property type="match status" value="1"/>
</dbReference>
<evidence type="ECO:0000313" key="15">
    <source>
        <dbReference type="EMBL" id="MDQ0258015.1"/>
    </source>
</evidence>
<comment type="caution">
    <text evidence="13">Lacks conserved residue(s) required for the propagation of feature annotation.</text>
</comment>
<feature type="binding site" evidence="13">
    <location>
        <position position="147"/>
    </location>
    <ligand>
        <name>Zn(2+)</name>
        <dbReference type="ChEBI" id="CHEBI:29105"/>
    </ligand>
</feature>
<evidence type="ECO:0000256" key="5">
    <source>
        <dbReference type="ARBA" id="ARBA00022555"/>
    </source>
</evidence>
<dbReference type="InterPro" id="IPR014758">
    <property type="entry name" value="Met-tRNA_synth"/>
</dbReference>
<dbReference type="RefSeq" id="WP_307332643.1">
    <property type="nucleotide sequence ID" value="NZ_JAUSUG010000041.1"/>
</dbReference>
<keyword evidence="9 13" id="KW-0694">RNA-binding</keyword>
<feature type="binding site" evidence="13">
    <location>
        <position position="133"/>
    </location>
    <ligand>
        <name>Zn(2+)</name>
        <dbReference type="ChEBI" id="CHEBI:29105"/>
    </ligand>
</feature>
<dbReference type="InterPro" id="IPR015413">
    <property type="entry name" value="Methionyl/Leucyl_tRNA_Synth"/>
</dbReference>
<dbReference type="InterPro" id="IPR033911">
    <property type="entry name" value="MetRS_core"/>
</dbReference>
<comment type="catalytic activity">
    <reaction evidence="12 13">
        <text>tRNA(Met) + L-methionine + ATP = L-methionyl-tRNA(Met) + AMP + diphosphate</text>
        <dbReference type="Rhea" id="RHEA:13481"/>
        <dbReference type="Rhea" id="RHEA-COMP:9667"/>
        <dbReference type="Rhea" id="RHEA-COMP:9698"/>
        <dbReference type="ChEBI" id="CHEBI:30616"/>
        <dbReference type="ChEBI" id="CHEBI:33019"/>
        <dbReference type="ChEBI" id="CHEBI:57844"/>
        <dbReference type="ChEBI" id="CHEBI:78442"/>
        <dbReference type="ChEBI" id="CHEBI:78530"/>
        <dbReference type="ChEBI" id="CHEBI:456215"/>
        <dbReference type="EC" id="6.1.1.10"/>
    </reaction>
</comment>
<dbReference type="GO" id="GO:0004825">
    <property type="term" value="F:methionine-tRNA ligase activity"/>
    <property type="evidence" value="ECO:0007669"/>
    <property type="project" value="UniProtKB-EC"/>
</dbReference>
<dbReference type="InterPro" id="IPR009080">
    <property type="entry name" value="tRNAsynth_Ia_anticodon-bd"/>
</dbReference>
<dbReference type="InterPro" id="IPR014729">
    <property type="entry name" value="Rossmann-like_a/b/a_fold"/>
</dbReference>
<comment type="function">
    <text evidence="1 13">Is required not only for elongation of protein synthesis but also for the initiation of all mRNA translation through initiator tRNA(fMet) aminoacylation.</text>
</comment>
<dbReference type="EMBL" id="JAUSUG010000041">
    <property type="protein sequence ID" value="MDQ0258015.1"/>
    <property type="molecule type" value="Genomic_DNA"/>
</dbReference>
<evidence type="ECO:0000256" key="12">
    <source>
        <dbReference type="ARBA" id="ARBA00047364"/>
    </source>
</evidence>
<dbReference type="SUPFAM" id="SSF47323">
    <property type="entry name" value="Anticodon-binding domain of a subclass of class I aminoacyl-tRNA synthetases"/>
    <property type="match status" value="1"/>
</dbReference>
<dbReference type="InterPro" id="IPR013155">
    <property type="entry name" value="M/V/L/I-tRNA-synth_anticd-bd"/>
</dbReference>
<evidence type="ECO:0000256" key="1">
    <source>
        <dbReference type="ARBA" id="ARBA00003314"/>
    </source>
</evidence>
<keyword evidence="13" id="KW-0479">Metal-binding</keyword>
<name>A0ABU0A3E3_9BACI</name>
<accession>A0ABU0A3E3</accession>
<evidence type="ECO:0000256" key="7">
    <source>
        <dbReference type="ARBA" id="ARBA00022741"/>
    </source>
</evidence>
<evidence type="ECO:0000313" key="16">
    <source>
        <dbReference type="Proteomes" id="UP001230005"/>
    </source>
</evidence>
<protein>
    <recommendedName>
        <fullName evidence="13">Methionine--tRNA ligase</fullName>
        <ecNumber evidence="13">6.1.1.10</ecNumber>
    </recommendedName>
    <alternativeName>
        <fullName evidence="13">Methionyl-tRNA synthetase</fullName>
        <shortName evidence="13">MetRS</shortName>
    </alternativeName>
</protein>
<keyword evidence="7 13" id="KW-0547">Nucleotide-binding</keyword>
<dbReference type="InterPro" id="IPR001412">
    <property type="entry name" value="aa-tRNA-synth_I_CS"/>
</dbReference>
<dbReference type="CDD" id="cd00814">
    <property type="entry name" value="MetRS_core"/>
    <property type="match status" value="1"/>
</dbReference>
<dbReference type="InterPro" id="IPR004495">
    <property type="entry name" value="Met-tRNA-synth_bsu_C"/>
</dbReference>
<dbReference type="Pfam" id="PF08264">
    <property type="entry name" value="Anticodon_1"/>
    <property type="match status" value="1"/>
</dbReference>
<evidence type="ECO:0000256" key="11">
    <source>
        <dbReference type="ARBA" id="ARBA00023146"/>
    </source>
</evidence>
<dbReference type="PANTHER" id="PTHR43326:SF1">
    <property type="entry name" value="METHIONINE--TRNA LIGASE, MITOCHONDRIAL"/>
    <property type="match status" value="1"/>
</dbReference>
<dbReference type="Pfam" id="PF09334">
    <property type="entry name" value="tRNA-synt_1g"/>
    <property type="match status" value="2"/>
</dbReference>
<dbReference type="InterPro" id="IPR023457">
    <property type="entry name" value="Met-tRNA_synth_2"/>
</dbReference>
<gene>
    <name evidence="13" type="primary">metG</name>
    <name evidence="15" type="ORF">J2S74_005478</name>
</gene>
<dbReference type="PRINTS" id="PR01041">
    <property type="entry name" value="TRNASYNTHMET"/>
</dbReference>
<dbReference type="Pfam" id="PF01588">
    <property type="entry name" value="tRNA_bind"/>
    <property type="match status" value="1"/>
</dbReference>
<sequence>MSEQNKTFYITTPIYYPSDKLHIGHAYTTVAGDAMARYKRLRGYDVMYLTGTDEHGQKIERKAEEKGVSPQEFVDTIVKDIRKLWDKLDITYDDFIRTTEERHKKVVQQIFDQLLQQGDIYLDKYEGLYCTPCESFFTEYQAKEGNCPDCNRPVEKVQEESYFFRMSKYADRLLKFYEDNPGFIQPESRKNEMINNFIKPGLEDLAVSRTSFNWGVKVKSDPKHVVYVWIDALSNYITALGYGSENEANFQKYWPADVHLVGKEIVRFHTIYWPIMLMALDLPLPKKVFGHGWLLMKDGKMSKSKGNVVDPVPLIDRYGLDALRYYLLREVPFGSDGVFTPESFVERVNYDLANDLGNLLNRTVAMINKYFNGEIPNYLKDATPFDSKLVDLTQATVQKVEDAMEDMEFSVALTAIWQLVSRTNKYIDETQPWILAKDPKAKEQLGSVMYHLAESLRIISTLIQPFLTDTPKKIWNQLGVKESETAWETLKEFGKLSSGGKVVGQGEPLFPRLDVKDEVRHIIETMGGVVKEEEDEDAKVDAPEVDEITIDDFTKVELRVAEVTKAEKVKKADKLLKIQLDLGYEQRQVVSGIAKYYEPEALVGKKVICVTNLKPVKLRGELSQGMILAASEGDQLTLATIEQSLPNGAKVK</sequence>
<organism evidence="15 16">
    <name type="scientific">Evansella vedderi</name>
    <dbReference type="NCBI Taxonomy" id="38282"/>
    <lineage>
        <taxon>Bacteria</taxon>
        <taxon>Bacillati</taxon>
        <taxon>Bacillota</taxon>
        <taxon>Bacilli</taxon>
        <taxon>Bacillales</taxon>
        <taxon>Bacillaceae</taxon>
        <taxon>Evansella</taxon>
    </lineage>
</organism>
<proteinExistence type="inferred from homology"/>
<dbReference type="PROSITE" id="PS50886">
    <property type="entry name" value="TRBD"/>
    <property type="match status" value="1"/>
</dbReference>
<keyword evidence="11 13" id="KW-0030">Aminoacyl-tRNA synthetase</keyword>
<comment type="caution">
    <text evidence="15">The sequence shown here is derived from an EMBL/GenBank/DDBJ whole genome shotgun (WGS) entry which is preliminary data.</text>
</comment>
<feature type="domain" description="TRNA-binding" evidence="14">
    <location>
        <begin position="552"/>
        <end position="652"/>
    </location>
</feature>
<feature type="short sequence motif" description="'HIGH' region" evidence="13">
    <location>
        <begin position="15"/>
        <end position="25"/>
    </location>
</feature>
<dbReference type="NCBIfam" id="TIGR00398">
    <property type="entry name" value="metG"/>
    <property type="match status" value="1"/>
</dbReference>
<dbReference type="CDD" id="cd02800">
    <property type="entry name" value="tRNA_bind_EcMetRS_like"/>
    <property type="match status" value="1"/>
</dbReference>
<comment type="subcellular location">
    <subcellularLocation>
        <location evidence="2 13">Cytoplasm</location>
    </subcellularLocation>
</comment>
<evidence type="ECO:0000256" key="4">
    <source>
        <dbReference type="ARBA" id="ARBA00022490"/>
    </source>
</evidence>
<evidence type="ECO:0000256" key="10">
    <source>
        <dbReference type="ARBA" id="ARBA00022917"/>
    </source>
</evidence>
<keyword evidence="8 13" id="KW-0067">ATP-binding</keyword>
<comment type="subunit">
    <text evidence="3 13">Homodimer.</text>
</comment>
<evidence type="ECO:0000256" key="2">
    <source>
        <dbReference type="ARBA" id="ARBA00004496"/>
    </source>
</evidence>
<comment type="cofactor">
    <cofactor evidence="13">
        <name>Zn(2+)</name>
        <dbReference type="ChEBI" id="CHEBI:29105"/>
    </cofactor>
    <text evidence="13">Binds 1 zinc ion per subunit.</text>
</comment>
<evidence type="ECO:0000256" key="3">
    <source>
        <dbReference type="ARBA" id="ARBA00011738"/>
    </source>
</evidence>
<dbReference type="PROSITE" id="PS00178">
    <property type="entry name" value="AA_TRNA_LIGASE_I"/>
    <property type="match status" value="1"/>
</dbReference>
<dbReference type="InterPro" id="IPR002547">
    <property type="entry name" value="tRNA-bd_dom"/>
</dbReference>
<dbReference type="Gene3D" id="2.170.220.10">
    <property type="match status" value="1"/>
</dbReference>
<evidence type="ECO:0000256" key="6">
    <source>
        <dbReference type="ARBA" id="ARBA00022598"/>
    </source>
</evidence>
<dbReference type="Proteomes" id="UP001230005">
    <property type="component" value="Unassembled WGS sequence"/>
</dbReference>
<dbReference type="NCBIfam" id="NF008900">
    <property type="entry name" value="PRK12267.1"/>
    <property type="match status" value="1"/>
</dbReference>
<feature type="binding site" evidence="13">
    <location>
        <position position="150"/>
    </location>
    <ligand>
        <name>Zn(2+)</name>
        <dbReference type="ChEBI" id="CHEBI:29105"/>
    </ligand>
</feature>
<feature type="binding site" evidence="13">
    <location>
        <position position="130"/>
    </location>
    <ligand>
        <name>Zn(2+)</name>
        <dbReference type="ChEBI" id="CHEBI:29105"/>
    </ligand>
</feature>
<reference evidence="15 16" key="1">
    <citation type="submission" date="2023-07" db="EMBL/GenBank/DDBJ databases">
        <title>Genomic Encyclopedia of Type Strains, Phase IV (KMG-IV): sequencing the most valuable type-strain genomes for metagenomic binning, comparative biology and taxonomic classification.</title>
        <authorList>
            <person name="Goeker M."/>
        </authorList>
    </citation>
    <scope>NUCLEOTIDE SEQUENCE [LARGE SCALE GENOMIC DNA]</scope>
    <source>
        <strain evidence="15 16">DSM 9768</strain>
    </source>
</reference>
<evidence type="ECO:0000256" key="8">
    <source>
        <dbReference type="ARBA" id="ARBA00022840"/>
    </source>
</evidence>
<evidence type="ECO:0000256" key="9">
    <source>
        <dbReference type="ARBA" id="ARBA00022884"/>
    </source>
</evidence>
<keyword evidence="4 13" id="KW-0963">Cytoplasm</keyword>
<keyword evidence="5 13" id="KW-0820">tRNA-binding</keyword>
<feature type="short sequence motif" description="'KMSKS' region" evidence="13">
    <location>
        <begin position="300"/>
        <end position="304"/>
    </location>
</feature>